<gene>
    <name evidence="11" type="ORF">FA10DRAFT_246441</name>
</gene>
<dbReference type="RefSeq" id="XP_025379812.1">
    <property type="nucleotide sequence ID" value="XM_025519409.1"/>
</dbReference>
<dbReference type="PROSITE" id="PS00867">
    <property type="entry name" value="CPSASE_2"/>
    <property type="match status" value="1"/>
</dbReference>
<dbReference type="SUPFAM" id="SSF160467">
    <property type="entry name" value="PH0987 N-terminal domain-like"/>
    <property type="match status" value="1"/>
</dbReference>
<dbReference type="Proteomes" id="UP000245768">
    <property type="component" value="Unassembled WGS sequence"/>
</dbReference>
<dbReference type="InterPro" id="IPR011054">
    <property type="entry name" value="Rudment_hybrid_motif"/>
</dbReference>
<evidence type="ECO:0000256" key="8">
    <source>
        <dbReference type="SAM" id="MobiDB-lite"/>
    </source>
</evidence>
<feature type="domain" description="Biotin carboxylation" evidence="10">
    <location>
        <begin position="22"/>
        <end position="480"/>
    </location>
</feature>
<keyword evidence="6" id="KW-0092">Biotin</keyword>
<dbReference type="InterPro" id="IPR005479">
    <property type="entry name" value="CPAse_ATP-bd"/>
</dbReference>
<dbReference type="InterPro" id="IPR011053">
    <property type="entry name" value="Single_hybrid_motif"/>
</dbReference>
<dbReference type="Pfam" id="PF02682">
    <property type="entry name" value="CT_C_D"/>
    <property type="match status" value="1"/>
</dbReference>
<dbReference type="GeneID" id="37041325"/>
<dbReference type="PANTHER" id="PTHR18866:SF128">
    <property type="entry name" value="UREA AMIDOLYASE"/>
    <property type="match status" value="1"/>
</dbReference>
<dbReference type="InParanoid" id="A0A316YV03"/>
<evidence type="ECO:0000256" key="2">
    <source>
        <dbReference type="ARBA" id="ARBA00022598"/>
    </source>
</evidence>
<dbReference type="AlphaFoldDB" id="A0A316YV03"/>
<dbReference type="PROSITE" id="PS00866">
    <property type="entry name" value="CPSASE_1"/>
    <property type="match status" value="1"/>
</dbReference>
<dbReference type="InterPro" id="IPR016185">
    <property type="entry name" value="PreATP-grasp_dom_sf"/>
</dbReference>
<organism evidence="11 12">
    <name type="scientific">Acaromyces ingoldii</name>
    <dbReference type="NCBI Taxonomy" id="215250"/>
    <lineage>
        <taxon>Eukaryota</taxon>
        <taxon>Fungi</taxon>
        <taxon>Dikarya</taxon>
        <taxon>Basidiomycota</taxon>
        <taxon>Ustilaginomycotina</taxon>
        <taxon>Exobasidiomycetes</taxon>
        <taxon>Exobasidiales</taxon>
        <taxon>Cryptobasidiaceae</taxon>
        <taxon>Acaromyces</taxon>
    </lineage>
</organism>
<dbReference type="InterPro" id="IPR029000">
    <property type="entry name" value="Cyclophilin-like_dom_sf"/>
</dbReference>
<keyword evidence="12" id="KW-1185">Reference proteome</keyword>
<dbReference type="Gene3D" id="3.30.1360.40">
    <property type="match status" value="1"/>
</dbReference>
<accession>A0A316YV03</accession>
<dbReference type="SUPFAM" id="SSF51246">
    <property type="entry name" value="Rudiment single hybrid motif"/>
    <property type="match status" value="1"/>
</dbReference>
<feature type="compositionally biased region" description="Low complexity" evidence="8">
    <location>
        <begin position="1172"/>
        <end position="1181"/>
    </location>
</feature>
<dbReference type="InterPro" id="IPR003778">
    <property type="entry name" value="CT_A_B"/>
</dbReference>
<dbReference type="SUPFAM" id="SSF56059">
    <property type="entry name" value="Glutathione synthetase ATP-binding domain-like"/>
    <property type="match status" value="1"/>
</dbReference>
<dbReference type="Pfam" id="PF02626">
    <property type="entry name" value="CT_A_B"/>
    <property type="match status" value="1"/>
</dbReference>
<dbReference type="Gene3D" id="3.30.470.20">
    <property type="entry name" value="ATP-grasp fold, B domain"/>
    <property type="match status" value="1"/>
</dbReference>
<keyword evidence="2" id="KW-0436">Ligase</keyword>
<evidence type="ECO:0000256" key="1">
    <source>
        <dbReference type="ARBA" id="ARBA00001953"/>
    </source>
</evidence>
<dbReference type="PANTHER" id="PTHR18866">
    <property type="entry name" value="CARBOXYLASE:PYRUVATE/ACETYL-COA/PROPIONYL-COA CARBOXYLASE"/>
    <property type="match status" value="1"/>
</dbReference>
<dbReference type="InterPro" id="IPR003833">
    <property type="entry name" value="CT_C_D"/>
</dbReference>
<dbReference type="SMART" id="SM00796">
    <property type="entry name" value="AHS1"/>
    <property type="match status" value="1"/>
</dbReference>
<dbReference type="PROSITE" id="PS50975">
    <property type="entry name" value="ATP_GRASP"/>
    <property type="match status" value="1"/>
</dbReference>
<name>A0A316YV03_9BASI</name>
<feature type="compositionally biased region" description="Basic and acidic residues" evidence="8">
    <location>
        <begin position="1153"/>
        <end position="1171"/>
    </location>
</feature>
<dbReference type="CDD" id="cd06850">
    <property type="entry name" value="biotinyl_domain"/>
    <property type="match status" value="1"/>
</dbReference>
<keyword evidence="3 7" id="KW-0547">Nucleotide-binding</keyword>
<evidence type="ECO:0000256" key="4">
    <source>
        <dbReference type="ARBA" id="ARBA00022801"/>
    </source>
</evidence>
<dbReference type="InterPro" id="IPR050856">
    <property type="entry name" value="Biotin_carboxylase_complex"/>
</dbReference>
<dbReference type="GO" id="GO:0016874">
    <property type="term" value="F:ligase activity"/>
    <property type="evidence" value="ECO:0007669"/>
    <property type="project" value="UniProtKB-KW"/>
</dbReference>
<reference evidence="11 12" key="1">
    <citation type="journal article" date="2018" name="Mol. Biol. Evol.">
        <title>Broad Genomic Sampling Reveals a Smut Pathogenic Ancestry of the Fungal Clade Ustilaginomycotina.</title>
        <authorList>
            <person name="Kijpornyongpan T."/>
            <person name="Mondo S.J."/>
            <person name="Barry K."/>
            <person name="Sandor L."/>
            <person name="Lee J."/>
            <person name="Lipzen A."/>
            <person name="Pangilinan J."/>
            <person name="LaButti K."/>
            <person name="Hainaut M."/>
            <person name="Henrissat B."/>
            <person name="Grigoriev I.V."/>
            <person name="Spatafora J.W."/>
            <person name="Aime M.C."/>
        </authorList>
    </citation>
    <scope>NUCLEOTIDE SEQUENCE [LARGE SCALE GENOMIC DNA]</scope>
    <source>
        <strain evidence="11 12">MCA 4198</strain>
    </source>
</reference>
<protein>
    <recommendedName>
        <fullName evidence="13">Urea carboxylase</fullName>
    </recommendedName>
</protein>
<dbReference type="FunFam" id="3.30.1490.20:FF:000003">
    <property type="entry name" value="acetyl-CoA carboxylase isoform X1"/>
    <property type="match status" value="1"/>
</dbReference>
<evidence type="ECO:0000259" key="9">
    <source>
        <dbReference type="PROSITE" id="PS50975"/>
    </source>
</evidence>
<evidence type="ECO:0000256" key="6">
    <source>
        <dbReference type="ARBA" id="ARBA00023267"/>
    </source>
</evidence>
<dbReference type="InterPro" id="IPR005482">
    <property type="entry name" value="Biotin_COase_C"/>
</dbReference>
<dbReference type="Pfam" id="PF00364">
    <property type="entry name" value="Biotin_lipoyl"/>
    <property type="match status" value="1"/>
</dbReference>
<dbReference type="OrthoDB" id="196847at2759"/>
<keyword evidence="5 7" id="KW-0067">ATP-binding</keyword>
<dbReference type="Pfam" id="PF02785">
    <property type="entry name" value="Biotin_carb_C"/>
    <property type="match status" value="1"/>
</dbReference>
<feature type="domain" description="ATP-grasp" evidence="9">
    <location>
        <begin position="142"/>
        <end position="341"/>
    </location>
</feature>
<dbReference type="SUPFAM" id="SSF52440">
    <property type="entry name" value="PreATP-grasp domain"/>
    <property type="match status" value="1"/>
</dbReference>
<dbReference type="InterPro" id="IPR000089">
    <property type="entry name" value="Biotin_lipoyl"/>
</dbReference>
<dbReference type="GO" id="GO:0046872">
    <property type="term" value="F:metal ion binding"/>
    <property type="evidence" value="ECO:0007669"/>
    <property type="project" value="InterPro"/>
</dbReference>
<evidence type="ECO:0000256" key="5">
    <source>
        <dbReference type="ARBA" id="ARBA00022840"/>
    </source>
</evidence>
<evidence type="ECO:0008006" key="13">
    <source>
        <dbReference type="Google" id="ProtNLM"/>
    </source>
</evidence>
<dbReference type="InterPro" id="IPR005481">
    <property type="entry name" value="BC-like_N"/>
</dbReference>
<dbReference type="SUPFAM" id="SSF51230">
    <property type="entry name" value="Single hybrid motif"/>
    <property type="match status" value="1"/>
</dbReference>
<dbReference type="EMBL" id="KZ819634">
    <property type="protein sequence ID" value="PWN92614.1"/>
    <property type="molecule type" value="Genomic_DNA"/>
</dbReference>
<feature type="region of interest" description="Disordered" evidence="8">
    <location>
        <begin position="1148"/>
        <end position="1192"/>
    </location>
</feature>
<dbReference type="GO" id="GO:0016787">
    <property type="term" value="F:hydrolase activity"/>
    <property type="evidence" value="ECO:0007669"/>
    <property type="project" value="UniProtKB-KW"/>
</dbReference>
<evidence type="ECO:0000313" key="12">
    <source>
        <dbReference type="Proteomes" id="UP000245768"/>
    </source>
</evidence>
<dbReference type="InterPro" id="IPR011761">
    <property type="entry name" value="ATP-grasp"/>
</dbReference>
<dbReference type="Gene3D" id="2.40.50.100">
    <property type="match status" value="1"/>
</dbReference>
<dbReference type="GO" id="GO:0005524">
    <property type="term" value="F:ATP binding"/>
    <property type="evidence" value="ECO:0007669"/>
    <property type="project" value="UniProtKB-UniRule"/>
</dbReference>
<evidence type="ECO:0000313" key="11">
    <source>
        <dbReference type="EMBL" id="PWN92614.1"/>
    </source>
</evidence>
<dbReference type="SMART" id="SM00878">
    <property type="entry name" value="Biotin_carb_C"/>
    <property type="match status" value="1"/>
</dbReference>
<dbReference type="Gene3D" id="2.40.100.10">
    <property type="entry name" value="Cyclophilin-like"/>
    <property type="match status" value="2"/>
</dbReference>
<evidence type="ECO:0000256" key="7">
    <source>
        <dbReference type="PROSITE-ProRule" id="PRU00409"/>
    </source>
</evidence>
<dbReference type="STRING" id="215250.A0A316YV03"/>
<dbReference type="InterPro" id="IPR011764">
    <property type="entry name" value="Biotin_carboxylation_dom"/>
</dbReference>
<dbReference type="SUPFAM" id="SSF50891">
    <property type="entry name" value="Cyclophilin-like"/>
    <property type="match status" value="2"/>
</dbReference>
<dbReference type="PROSITE" id="PS50979">
    <property type="entry name" value="BC"/>
    <property type="match status" value="1"/>
</dbReference>
<proteinExistence type="predicted"/>
<evidence type="ECO:0000256" key="3">
    <source>
        <dbReference type="ARBA" id="ARBA00022741"/>
    </source>
</evidence>
<sequence length="1270" mass="139012">MASQDWSPSGFTASRGQFQPGKLRAVLVANRGEIALRLLRAAKALDLKTVSVYTQTDEGAPHRAQADVSVLLDGKESDGKGYLDQQAIVDAARQHGAQAILPGYGFLSENAEFARLVERHGLVFAGPAPDTIEELGLKHRARQLAEAAGVPCVPGSGLLHSADEAVREAARIGYPVMLKASAGGGGLGLQICREAADVESAYEGVVRRARTLFGDADCFLEKYVERSHHIEIQIFGNGLGEVAHFGERECSIQRRHQKVVEEAPSPFVAANPGLREKMTSCATAFGRHARYRSAGTLEFLVDDDSARFYFLEVNTRLQVEHPVTEIVWDVDLVALMLQQADCQLQGRGGIPAEVLKALEQDDVPPRHAVEARVYCENALRDYQPSPGVLQSVRWEHDPRQHRVDGWVSTGTAVTPSYDPLLAKVIGFGKSRDDARNALSSLLERSDVYGPTNVDFLIAVLASDVFASGRTLTSFLQKDFRFQPAVLEVLEHGLSTSVQDLPGRPEIGHGLPVSGPMDPLSFRLANAIVGNDDTRTEALEITLQGPSLRFHTAAVVALTGAAMELWLDDVPQAMFTKILVPPQSVLRVGNLRGDGGYRAYLAIRHGLPHVPRYLGSKSTCASLGLGGHQGRDLRTGDVLRLAPLQGGGDEATFTLPQLLRPPLVSADTSRPTTVYCMRGPYDDDEYLTPAGRASIYQRPMTVSHNVARSGIRFTPDGEMQWARQDGGQGGSHPSNILEFPYSVGGLNWNGDTPVALGVDGPDLGGLLISSTTVSAEYRLGQLSPGLKIQWTPITFEGARELSRRQDAYIAQVLSAARADQSDIEPLSMHLSDQPDVSPILHQTALGDSVMTLRAAGDCCLLVELGEMRADIIVRAKVELMRRTLEKRPMAGVLYVDVNIRTLSIRFDPRLIQQRQLVERVVEVGAQLPSSLEAMEKLPCRTWHLPLCFGHPALGAAVDRYKATVRNKAVYLDQSAPGSDNRAYLAQCNGLDERVMEESLLTCPLWTVGIGFFLGTPILLSQDRRTRLRCQKYNPTRLSTPEGAFGWGGSMGAIYGVESPGGYQLVARTLPLWSTYGTAPGFKPDQPWLLSSFDSIQFHKVTVDEYDRSLASLKAGTWKWEVEDKLFDVVEQAQFEASIAEAANQYEAKQSEAIARSEKQERQMYEDWQHDQKQQQQQRQQQQSSSGHDTTAWDWERDPKAIKIKAAMNASVWKVVAQVDEQIKEGGPVVILEAMKTEIPCKADSDMVVKRVIVEPGSLVSTGDVVAVGLPL</sequence>
<dbReference type="SMART" id="SM00797">
    <property type="entry name" value="AHS2"/>
    <property type="match status" value="1"/>
</dbReference>
<dbReference type="Pfam" id="PF00289">
    <property type="entry name" value="Biotin_carb_N"/>
    <property type="match status" value="1"/>
</dbReference>
<keyword evidence="4" id="KW-0378">Hydrolase</keyword>
<comment type="cofactor">
    <cofactor evidence="1">
        <name>biotin</name>
        <dbReference type="ChEBI" id="CHEBI:57586"/>
    </cofactor>
</comment>
<evidence type="ECO:0000259" key="10">
    <source>
        <dbReference type="PROSITE" id="PS50979"/>
    </source>
</evidence>
<dbReference type="Pfam" id="PF02786">
    <property type="entry name" value="CPSase_L_D2"/>
    <property type="match status" value="1"/>
</dbReference>